<dbReference type="InterPro" id="IPR013087">
    <property type="entry name" value="Znf_C2H2_type"/>
</dbReference>
<keyword evidence="9" id="KW-1185">Reference proteome</keyword>
<dbReference type="EMBL" id="LNIX01000025">
    <property type="protein sequence ID" value="OXA42672.1"/>
    <property type="molecule type" value="Genomic_DNA"/>
</dbReference>
<evidence type="ECO:0000256" key="3">
    <source>
        <dbReference type="ARBA" id="ARBA00022771"/>
    </source>
</evidence>
<feature type="domain" description="C2H2-type" evidence="7">
    <location>
        <begin position="398"/>
        <end position="426"/>
    </location>
</feature>
<evidence type="ECO:0000256" key="1">
    <source>
        <dbReference type="ARBA" id="ARBA00022723"/>
    </source>
</evidence>
<dbReference type="PROSITE" id="PS00028">
    <property type="entry name" value="ZINC_FINGER_C2H2_1"/>
    <property type="match status" value="3"/>
</dbReference>
<keyword evidence="1" id="KW-0479">Metal-binding</keyword>
<proteinExistence type="predicted"/>
<reference evidence="8 9" key="1">
    <citation type="submission" date="2015-12" db="EMBL/GenBank/DDBJ databases">
        <title>The genome of Folsomia candida.</title>
        <authorList>
            <person name="Faddeeva A."/>
            <person name="Derks M.F."/>
            <person name="Anvar Y."/>
            <person name="Smit S."/>
            <person name="Van Straalen N."/>
            <person name="Roelofs D."/>
        </authorList>
    </citation>
    <scope>NUCLEOTIDE SEQUENCE [LARGE SCALE GENOMIC DNA]</scope>
    <source>
        <strain evidence="8 9">VU population</strain>
        <tissue evidence="8">Whole body</tissue>
    </source>
</reference>
<dbReference type="PANTHER" id="PTHR24379:SF121">
    <property type="entry name" value="C2H2-TYPE DOMAIN-CONTAINING PROTEIN"/>
    <property type="match status" value="1"/>
</dbReference>
<dbReference type="SUPFAM" id="SSF57667">
    <property type="entry name" value="beta-beta-alpha zinc fingers"/>
    <property type="match status" value="3"/>
</dbReference>
<dbReference type="GO" id="GO:0008270">
    <property type="term" value="F:zinc ion binding"/>
    <property type="evidence" value="ECO:0007669"/>
    <property type="project" value="UniProtKB-KW"/>
</dbReference>
<dbReference type="Proteomes" id="UP000198287">
    <property type="component" value="Unassembled WGS sequence"/>
</dbReference>
<evidence type="ECO:0000259" key="7">
    <source>
        <dbReference type="PROSITE" id="PS50157"/>
    </source>
</evidence>
<comment type="caution">
    <text evidence="8">The sequence shown here is derived from an EMBL/GenBank/DDBJ whole genome shotgun (WGS) entry which is preliminary data.</text>
</comment>
<feature type="domain" description="C2H2-type" evidence="7">
    <location>
        <begin position="102"/>
        <end position="129"/>
    </location>
</feature>
<dbReference type="PROSITE" id="PS50157">
    <property type="entry name" value="ZINC_FINGER_C2H2_2"/>
    <property type="match status" value="6"/>
</dbReference>
<keyword evidence="2" id="KW-0677">Repeat</keyword>
<keyword evidence="3 5" id="KW-0863">Zinc-finger</keyword>
<feature type="domain" description="C2H2-type" evidence="7">
    <location>
        <begin position="172"/>
        <end position="199"/>
    </location>
</feature>
<evidence type="ECO:0000313" key="8">
    <source>
        <dbReference type="EMBL" id="OXA42672.1"/>
    </source>
</evidence>
<dbReference type="Gene3D" id="3.30.160.60">
    <property type="entry name" value="Classic Zinc Finger"/>
    <property type="match status" value="4"/>
</dbReference>
<evidence type="ECO:0000313" key="9">
    <source>
        <dbReference type="Proteomes" id="UP000198287"/>
    </source>
</evidence>
<dbReference type="AlphaFoldDB" id="A0A226DAV7"/>
<evidence type="ECO:0000256" key="4">
    <source>
        <dbReference type="ARBA" id="ARBA00022833"/>
    </source>
</evidence>
<evidence type="ECO:0000256" key="2">
    <source>
        <dbReference type="ARBA" id="ARBA00022737"/>
    </source>
</evidence>
<evidence type="ECO:0000256" key="5">
    <source>
        <dbReference type="PROSITE-ProRule" id="PRU00042"/>
    </source>
</evidence>
<dbReference type="SMART" id="SM00355">
    <property type="entry name" value="ZnF_C2H2"/>
    <property type="match status" value="10"/>
</dbReference>
<evidence type="ECO:0000256" key="6">
    <source>
        <dbReference type="SAM" id="MobiDB-lite"/>
    </source>
</evidence>
<gene>
    <name evidence="8" type="ORF">Fcan01_22425</name>
</gene>
<feature type="domain" description="C2H2-type" evidence="7">
    <location>
        <begin position="429"/>
        <end position="458"/>
    </location>
</feature>
<feature type="domain" description="C2H2-type" evidence="7">
    <location>
        <begin position="200"/>
        <end position="230"/>
    </location>
</feature>
<feature type="region of interest" description="Disordered" evidence="6">
    <location>
        <begin position="242"/>
        <end position="261"/>
    </location>
</feature>
<name>A0A226DAV7_FOLCA</name>
<dbReference type="InterPro" id="IPR036236">
    <property type="entry name" value="Znf_C2H2_sf"/>
</dbReference>
<protein>
    <submittedName>
        <fullName evidence="8">Zinc finger protein 90</fullName>
    </submittedName>
</protein>
<organism evidence="8 9">
    <name type="scientific">Folsomia candida</name>
    <name type="common">Springtail</name>
    <dbReference type="NCBI Taxonomy" id="158441"/>
    <lineage>
        <taxon>Eukaryota</taxon>
        <taxon>Metazoa</taxon>
        <taxon>Ecdysozoa</taxon>
        <taxon>Arthropoda</taxon>
        <taxon>Hexapoda</taxon>
        <taxon>Collembola</taxon>
        <taxon>Entomobryomorpha</taxon>
        <taxon>Isotomoidea</taxon>
        <taxon>Isotomidae</taxon>
        <taxon>Proisotominae</taxon>
        <taxon>Folsomia</taxon>
    </lineage>
</organism>
<dbReference type="PANTHER" id="PTHR24379">
    <property type="entry name" value="KRAB AND ZINC FINGER DOMAIN-CONTAINING"/>
    <property type="match status" value="1"/>
</dbReference>
<sequence>MARDVTGRSETAFLSRMWPKVYAKGQHEKAFGHPFQPTGMEVPPRWETVYEEISSMIGAHVENVHEKIRKYPCSFCAVKFTSVDHSKQHEKRHHQPRPKWLFRFYFCPKRYMKSDFLHIHLRTHTREKPYRCVLPSCMAGFRDNDTRRGHIVRDHFKTGSSNSIPLNEILLNKCYFCANPHGRMNGLVVHMKKHTGERPFKCGEKRCRKNFVSGSYYHRHLQNVHSMSKELSIRRMAVQKEKSAAERDGIPSLNLEEGNPSEENVAVRQFKPVAAKKEDDPRIPDGSKRVMRRNLECVFCGLVSPTRKEYVEHLYGAHGCNVEYRMRAVPPIHKKKESCYFCPKSLTLLALSSHMTKHTNEIQEQCERCGTKFRKMSDLRYHWMKSCTKISQQEKKKYPCKFCTRIFCMLCSLVYYMRIVHLREVDNFVECFLKCGKTFKSVEERDGHMDQVHSKDSGNWPYSVPTCSKKFFTKLLLKFHYAKDHPNVKRLPCAILEIFT</sequence>
<keyword evidence="4" id="KW-0862">Zinc</keyword>
<feature type="domain" description="C2H2-type" evidence="7">
    <location>
        <begin position="71"/>
        <end position="98"/>
    </location>
</feature>
<dbReference type="OrthoDB" id="10018191at2759"/>
<accession>A0A226DAV7</accession>